<dbReference type="InterPro" id="IPR029063">
    <property type="entry name" value="SAM-dependent_MTases_sf"/>
</dbReference>
<dbReference type="CDD" id="cd02440">
    <property type="entry name" value="AdoMet_MTases"/>
    <property type="match status" value="1"/>
</dbReference>
<proteinExistence type="predicted"/>
<keyword evidence="1" id="KW-0808">Transferase</keyword>
<name>A0A117LCK8_9BACT</name>
<organism evidence="1 2">
    <name type="scientific">Thermodesulfobacterium commune</name>
    <dbReference type="NCBI Taxonomy" id="1741"/>
    <lineage>
        <taxon>Bacteria</taxon>
        <taxon>Pseudomonadati</taxon>
        <taxon>Thermodesulfobacteriota</taxon>
        <taxon>Thermodesulfobacteria</taxon>
        <taxon>Thermodesulfobacteriales</taxon>
        <taxon>Thermodesulfobacteriaceae</taxon>
        <taxon>Thermodesulfobacterium</taxon>
    </lineage>
</organism>
<dbReference type="GO" id="GO:0032259">
    <property type="term" value="P:methylation"/>
    <property type="evidence" value="ECO:0007669"/>
    <property type="project" value="UniProtKB-KW"/>
</dbReference>
<evidence type="ECO:0000313" key="2">
    <source>
        <dbReference type="Proteomes" id="UP000257240"/>
    </source>
</evidence>
<gene>
    <name evidence="1" type="ORF">DCE01_02045</name>
</gene>
<keyword evidence="1" id="KW-0489">Methyltransferase</keyword>
<dbReference type="RefSeq" id="WP_051754551.1">
    <property type="nucleotide sequence ID" value="NZ_DAINLL010000006.1"/>
</dbReference>
<dbReference type="AlphaFoldDB" id="A0A117LCK8"/>
<dbReference type="Pfam" id="PF10294">
    <property type="entry name" value="Methyltransf_16"/>
    <property type="match status" value="1"/>
</dbReference>
<dbReference type="PANTHER" id="PTHR14614">
    <property type="entry name" value="HEPATOCELLULAR CARCINOMA-ASSOCIATED ANTIGEN"/>
    <property type="match status" value="1"/>
</dbReference>
<reference evidence="1 2" key="1">
    <citation type="journal article" date="2018" name="Nat. Biotechnol.">
        <title>A standardized bacterial taxonomy based on genome phylogeny substantially revises the tree of life.</title>
        <authorList>
            <person name="Parks D.H."/>
            <person name="Chuvochina M."/>
            <person name="Waite D.W."/>
            <person name="Rinke C."/>
            <person name="Skarshewski A."/>
            <person name="Chaumeil P.A."/>
            <person name="Hugenholtz P."/>
        </authorList>
    </citation>
    <scope>NUCLEOTIDE SEQUENCE [LARGE SCALE GENOMIC DNA]</scope>
    <source>
        <strain evidence="1">UBA12529</strain>
    </source>
</reference>
<accession>A0A117LCK8</accession>
<dbReference type="EMBL" id="DLVE01000025">
    <property type="protein sequence ID" value="HAA83563.1"/>
    <property type="molecule type" value="Genomic_DNA"/>
</dbReference>
<sequence length="213" mass="24256">MQIDTLTLETEKITVRDKTFKIIRPAKLEEIFEGDPFLEVEKFPLWFKVWEASLVLADYVAGLSPSKKILELGAGLGVVSLVAAGFGHEVLATDYDEVPLKFLELSAKENGLSIRTQVLDWRTVNLKEKFDVILGAEIVFRKSLFDPLLELFKNLLVDQGEVILAHSGDRKRLLVPFLYKAQEHFEVLTSIRKLKEKEGTQEVILNKLVFKKN</sequence>
<dbReference type="InterPro" id="IPR019410">
    <property type="entry name" value="Methyltransf_16"/>
</dbReference>
<dbReference type="GO" id="GO:0008168">
    <property type="term" value="F:methyltransferase activity"/>
    <property type="evidence" value="ECO:0007669"/>
    <property type="project" value="UniProtKB-KW"/>
</dbReference>
<dbReference type="SUPFAM" id="SSF53335">
    <property type="entry name" value="S-adenosyl-L-methionine-dependent methyltransferases"/>
    <property type="match status" value="1"/>
</dbReference>
<protein>
    <submittedName>
        <fullName evidence="1">Methyltransferase domain-containing protein</fullName>
    </submittedName>
</protein>
<dbReference type="Gene3D" id="3.40.50.150">
    <property type="entry name" value="Vaccinia Virus protein VP39"/>
    <property type="match status" value="1"/>
</dbReference>
<comment type="caution">
    <text evidence="1">The sequence shown here is derived from an EMBL/GenBank/DDBJ whole genome shotgun (WGS) entry which is preliminary data.</text>
</comment>
<dbReference type="Proteomes" id="UP000257240">
    <property type="component" value="Unassembled WGS sequence"/>
</dbReference>
<evidence type="ECO:0000313" key="1">
    <source>
        <dbReference type="EMBL" id="HAA83563.1"/>
    </source>
</evidence>